<evidence type="ECO:0000256" key="1">
    <source>
        <dbReference type="SAM" id="MobiDB-lite"/>
    </source>
</evidence>
<feature type="compositionally biased region" description="Low complexity" evidence="1">
    <location>
        <begin position="507"/>
        <end position="520"/>
    </location>
</feature>
<evidence type="ECO:0000313" key="2">
    <source>
        <dbReference type="EMBL" id="GLC51876.1"/>
    </source>
</evidence>
<feature type="region of interest" description="Disordered" evidence="1">
    <location>
        <begin position="388"/>
        <end position="477"/>
    </location>
</feature>
<dbReference type="PANTHER" id="PTHR39741:SF2">
    <property type="entry name" value="F-BOX DOMAIN-CONTAINING PROTEIN"/>
    <property type="match status" value="1"/>
</dbReference>
<keyword evidence="3" id="KW-1185">Reference proteome</keyword>
<name>A0A9W6BI05_9CHLO</name>
<feature type="compositionally biased region" description="Low complexity" evidence="1">
    <location>
        <begin position="416"/>
        <end position="435"/>
    </location>
</feature>
<feature type="compositionally biased region" description="Gly residues" evidence="1">
    <location>
        <begin position="529"/>
        <end position="548"/>
    </location>
</feature>
<dbReference type="AlphaFoldDB" id="A0A9W6BI05"/>
<sequence length="769" mass="80463">MAQAGYPPRDRLSLRAYIRARLRGRGLLEFADDDEETCANTDRVYMNCGQAWHEDALRRTQFELEPLMATSTDNPMQSIGNTVQSDDEFWSSTGSDSAAAGDALLYRLPRTLGRVAYASIAVYRAFYQHGDPLYPPRKVSFLTGPTPNQLYPASPIYPVRLTDEQQVFALAPTAAVSNFLMVRMHGRRQRQWEDLQYYIAIRHVAVYGDPMDPSYSLQIARLVRSAPLAWPCTRGLVSPAATPGEVAGAGLPAGIFGSGRGGSTQGPVAQRRGRAAQEQVLAEDVFEAGPQSAEESLRAYVSAAFRRGSTRALLASQPGTPAAALPRARQGRTWRPRAQLPSGPSGPTESELRLEVQQEGLLRALPHLVCMRWPEILVVRQQQAEWEGEGELRGPGPAATGTGSAAAGPMRQTGRGTTAGPLQGAAAAGAGPSSQRRTLTQHRYGEMSDDAELTSGGGGGSQKAFDDGGGGGRADAGAADVAGAGRLGSVGPLQRLREWVGAMRGARSAGADSDADGAAARPRRRPFGLGAGSSGGSSGRSSSGGGSGSDPRVRRYLAEQAAWAREGPAGPRLRGELSASRPPRAPRPVEGPLARLYALMRGASSDDEDAGGDTAGADASAAAETQPYLRFFLPPSPSHSRPMQALPPPKLRRREDGGPAATGAGSAAAGGKGRGEMAPAAAAAAAAYGRLVGQRRRRHQRAAQRAMQSAVYCPTTSGGTLFVALEEWAGVGGGGAAAREAGGVAVPDGSDAGGNAGCWLVSHYDHEHL</sequence>
<gene>
    <name evidence="2" type="primary">PLEST003580</name>
    <name evidence="2" type="ORF">PLESTB_000558100</name>
</gene>
<dbReference type="PANTHER" id="PTHR39741">
    <property type="entry name" value="F-BOX DOMAIN CONTAINING PROTEIN, EXPRESSED"/>
    <property type="match status" value="1"/>
</dbReference>
<protein>
    <submittedName>
        <fullName evidence="2">Uncharacterized protein</fullName>
    </submittedName>
</protein>
<feature type="region of interest" description="Disordered" evidence="1">
    <location>
        <begin position="507"/>
        <end position="591"/>
    </location>
</feature>
<evidence type="ECO:0000313" key="3">
    <source>
        <dbReference type="Proteomes" id="UP001165080"/>
    </source>
</evidence>
<accession>A0A9W6BI05</accession>
<dbReference type="OrthoDB" id="63379at2759"/>
<feature type="compositionally biased region" description="Low complexity" evidence="1">
    <location>
        <begin position="394"/>
        <end position="409"/>
    </location>
</feature>
<reference evidence="2 3" key="1">
    <citation type="journal article" date="2023" name="Commun. Biol.">
        <title>Reorganization of the ancestral sex-determining regions during the evolution of trioecy in Pleodorina starrii.</title>
        <authorList>
            <person name="Takahashi K."/>
            <person name="Suzuki S."/>
            <person name="Kawai-Toyooka H."/>
            <person name="Yamamoto K."/>
            <person name="Hamaji T."/>
            <person name="Ootsuki R."/>
            <person name="Yamaguchi H."/>
            <person name="Kawachi M."/>
            <person name="Higashiyama T."/>
            <person name="Nozaki H."/>
        </authorList>
    </citation>
    <scope>NUCLEOTIDE SEQUENCE [LARGE SCALE GENOMIC DNA]</scope>
    <source>
        <strain evidence="2 3">NIES-4479</strain>
    </source>
</reference>
<feature type="compositionally biased region" description="Gly residues" evidence="1">
    <location>
        <begin position="455"/>
        <end position="474"/>
    </location>
</feature>
<dbReference type="InterPro" id="IPR055336">
    <property type="entry name" value="At4g00755-like"/>
</dbReference>
<feature type="region of interest" description="Disordered" evidence="1">
    <location>
        <begin position="631"/>
        <end position="674"/>
    </location>
</feature>
<feature type="compositionally biased region" description="Low complexity" evidence="1">
    <location>
        <begin position="658"/>
        <end position="669"/>
    </location>
</feature>
<comment type="caution">
    <text evidence="2">The sequence shown here is derived from an EMBL/GenBank/DDBJ whole genome shotgun (WGS) entry which is preliminary data.</text>
</comment>
<proteinExistence type="predicted"/>
<dbReference type="Proteomes" id="UP001165080">
    <property type="component" value="Unassembled WGS sequence"/>
</dbReference>
<feature type="region of interest" description="Disordered" evidence="1">
    <location>
        <begin position="312"/>
        <end position="352"/>
    </location>
</feature>
<organism evidence="2 3">
    <name type="scientific">Pleodorina starrii</name>
    <dbReference type="NCBI Taxonomy" id="330485"/>
    <lineage>
        <taxon>Eukaryota</taxon>
        <taxon>Viridiplantae</taxon>
        <taxon>Chlorophyta</taxon>
        <taxon>core chlorophytes</taxon>
        <taxon>Chlorophyceae</taxon>
        <taxon>CS clade</taxon>
        <taxon>Chlamydomonadales</taxon>
        <taxon>Volvocaceae</taxon>
        <taxon>Pleodorina</taxon>
    </lineage>
</organism>
<dbReference type="EMBL" id="BRXU01000005">
    <property type="protein sequence ID" value="GLC51876.1"/>
    <property type="molecule type" value="Genomic_DNA"/>
</dbReference>